<dbReference type="PANTHER" id="PTHR24177:SF292">
    <property type="entry name" value="ANKYRIN REPEAT FAMILY PROTEIN-RELATED"/>
    <property type="match status" value="1"/>
</dbReference>
<dbReference type="AlphaFoldDB" id="A0AAW1KAW8"/>
<feature type="repeat" description="ANK" evidence="1">
    <location>
        <begin position="94"/>
        <end position="126"/>
    </location>
</feature>
<dbReference type="InterPro" id="IPR026961">
    <property type="entry name" value="PGG_dom"/>
</dbReference>
<proteinExistence type="predicted"/>
<comment type="caution">
    <text evidence="3">The sequence shown here is derived from an EMBL/GenBank/DDBJ whole genome shotgun (WGS) entry which is preliminary data.</text>
</comment>
<name>A0AAW1KAW8_SAPOF</name>
<keyword evidence="4" id="KW-1185">Reference proteome</keyword>
<dbReference type="GO" id="GO:0016020">
    <property type="term" value="C:membrane"/>
    <property type="evidence" value="ECO:0007669"/>
    <property type="project" value="TreeGrafter"/>
</dbReference>
<dbReference type="SUPFAM" id="SSF48403">
    <property type="entry name" value="Ankyrin repeat"/>
    <property type="match status" value="2"/>
</dbReference>
<feature type="domain" description="PGG" evidence="2">
    <location>
        <begin position="369"/>
        <end position="399"/>
    </location>
</feature>
<dbReference type="Pfam" id="PF12796">
    <property type="entry name" value="Ank_2"/>
    <property type="match status" value="1"/>
</dbReference>
<dbReference type="Pfam" id="PF13962">
    <property type="entry name" value="PGG"/>
    <property type="match status" value="1"/>
</dbReference>
<evidence type="ECO:0000259" key="2">
    <source>
        <dbReference type="Pfam" id="PF13962"/>
    </source>
</evidence>
<sequence length="409" mass="45923">MNGDREAVLWIAARDLAWLRTGITSGGETALHIAAAAKQVHIVKAVSSRDSGSLIYTNKDGSTSFCFAAVSGVVEIAETMQKQNNKLPNIRGKQGMTPLHMAVLLGHRDMVWYLLEVTDGTKLTDQDRIEILTSSIDTDLFDVALHILENNLHLAFLRDARGEMALHALARKPLKVSGYQPSIWNIFSGNCTDNGKECEEVLELTKFLWHLVIQRKKEDISVSIRQPWRLLFVAARLGKVEFLTVLIRSYPDLIWKVDENGYSIFHIAVINRQVQIFKLIYEIGAIKNLIATYKDQNENNMLHLASKLAPLNRLSCVSGAALQMQRELQWFEAVKQIVRSEYTEAENKDHKTPQALFNEEHETLRKLGEEWMKKTAESCALVAALIATVVFSAAFQLPGVSTIAQEIPS</sequence>
<accession>A0AAW1KAW8</accession>
<evidence type="ECO:0000256" key="1">
    <source>
        <dbReference type="PROSITE-ProRule" id="PRU00023"/>
    </source>
</evidence>
<dbReference type="Proteomes" id="UP001443914">
    <property type="component" value="Unassembled WGS sequence"/>
</dbReference>
<protein>
    <recommendedName>
        <fullName evidence="2">PGG domain-containing protein</fullName>
    </recommendedName>
</protein>
<reference evidence="3" key="1">
    <citation type="submission" date="2024-03" db="EMBL/GenBank/DDBJ databases">
        <title>WGS assembly of Saponaria officinalis var. Norfolk2.</title>
        <authorList>
            <person name="Jenkins J."/>
            <person name="Shu S."/>
            <person name="Grimwood J."/>
            <person name="Barry K."/>
            <person name="Goodstein D."/>
            <person name="Schmutz J."/>
            <person name="Leebens-Mack J."/>
            <person name="Osbourn A."/>
        </authorList>
    </citation>
    <scope>NUCLEOTIDE SEQUENCE [LARGE SCALE GENOMIC DNA]</scope>
    <source>
        <strain evidence="3">JIC</strain>
    </source>
</reference>
<evidence type="ECO:0000313" key="4">
    <source>
        <dbReference type="Proteomes" id="UP001443914"/>
    </source>
</evidence>
<dbReference type="SMART" id="SM00248">
    <property type="entry name" value="ANK"/>
    <property type="match status" value="4"/>
</dbReference>
<gene>
    <name evidence="3" type="ORF">RND81_06G133200</name>
</gene>
<dbReference type="InterPro" id="IPR002110">
    <property type="entry name" value="Ankyrin_rpt"/>
</dbReference>
<dbReference type="Gene3D" id="1.25.40.20">
    <property type="entry name" value="Ankyrin repeat-containing domain"/>
    <property type="match status" value="1"/>
</dbReference>
<dbReference type="InterPro" id="IPR036770">
    <property type="entry name" value="Ankyrin_rpt-contain_sf"/>
</dbReference>
<dbReference type="PROSITE" id="PS50088">
    <property type="entry name" value="ANK_REPEAT"/>
    <property type="match status" value="1"/>
</dbReference>
<dbReference type="PROSITE" id="PS50297">
    <property type="entry name" value="ANK_REP_REGION"/>
    <property type="match status" value="1"/>
</dbReference>
<keyword evidence="1" id="KW-0040">ANK repeat</keyword>
<evidence type="ECO:0000313" key="3">
    <source>
        <dbReference type="EMBL" id="KAK9714956.1"/>
    </source>
</evidence>
<dbReference type="PANTHER" id="PTHR24177">
    <property type="entry name" value="CASKIN"/>
    <property type="match status" value="1"/>
</dbReference>
<organism evidence="3 4">
    <name type="scientific">Saponaria officinalis</name>
    <name type="common">Common soapwort</name>
    <name type="synonym">Lychnis saponaria</name>
    <dbReference type="NCBI Taxonomy" id="3572"/>
    <lineage>
        <taxon>Eukaryota</taxon>
        <taxon>Viridiplantae</taxon>
        <taxon>Streptophyta</taxon>
        <taxon>Embryophyta</taxon>
        <taxon>Tracheophyta</taxon>
        <taxon>Spermatophyta</taxon>
        <taxon>Magnoliopsida</taxon>
        <taxon>eudicotyledons</taxon>
        <taxon>Gunneridae</taxon>
        <taxon>Pentapetalae</taxon>
        <taxon>Caryophyllales</taxon>
        <taxon>Caryophyllaceae</taxon>
        <taxon>Caryophylleae</taxon>
        <taxon>Saponaria</taxon>
    </lineage>
</organism>
<dbReference type="EMBL" id="JBDFQZ010000006">
    <property type="protein sequence ID" value="KAK9714956.1"/>
    <property type="molecule type" value="Genomic_DNA"/>
</dbReference>